<gene>
    <name evidence="1" type="ORF">PoB_003015700</name>
</gene>
<dbReference type="EMBL" id="BLXT01003727">
    <property type="protein sequence ID" value="GFO03652.1"/>
    <property type="molecule type" value="Genomic_DNA"/>
</dbReference>
<sequence>MLSSPQAYERENTSRTLVLKPCRYRSAVDFFALIIVVMELQFLGHINRHKGLDHLAVKENIEGLRSRGRRRLTFIESLIAWALGNGKNNNLNRLTENELERRNMNANVCSLQDTEHKPVLSL</sequence>
<dbReference type="AlphaFoldDB" id="A0AAV4A8S8"/>
<protein>
    <submittedName>
        <fullName evidence="1">Uncharacterized protein</fullName>
    </submittedName>
</protein>
<evidence type="ECO:0000313" key="1">
    <source>
        <dbReference type="EMBL" id="GFO03652.1"/>
    </source>
</evidence>
<reference evidence="1 2" key="1">
    <citation type="journal article" date="2021" name="Elife">
        <title>Chloroplast acquisition without the gene transfer in kleptoplastic sea slugs, Plakobranchus ocellatus.</title>
        <authorList>
            <person name="Maeda T."/>
            <person name="Takahashi S."/>
            <person name="Yoshida T."/>
            <person name="Shimamura S."/>
            <person name="Takaki Y."/>
            <person name="Nagai Y."/>
            <person name="Toyoda A."/>
            <person name="Suzuki Y."/>
            <person name="Arimoto A."/>
            <person name="Ishii H."/>
            <person name="Satoh N."/>
            <person name="Nishiyama T."/>
            <person name="Hasebe M."/>
            <person name="Maruyama T."/>
            <person name="Minagawa J."/>
            <person name="Obokata J."/>
            <person name="Shigenobu S."/>
        </authorList>
    </citation>
    <scope>NUCLEOTIDE SEQUENCE [LARGE SCALE GENOMIC DNA]</scope>
</reference>
<organism evidence="1 2">
    <name type="scientific">Plakobranchus ocellatus</name>
    <dbReference type="NCBI Taxonomy" id="259542"/>
    <lineage>
        <taxon>Eukaryota</taxon>
        <taxon>Metazoa</taxon>
        <taxon>Spiralia</taxon>
        <taxon>Lophotrochozoa</taxon>
        <taxon>Mollusca</taxon>
        <taxon>Gastropoda</taxon>
        <taxon>Heterobranchia</taxon>
        <taxon>Euthyneura</taxon>
        <taxon>Panpulmonata</taxon>
        <taxon>Sacoglossa</taxon>
        <taxon>Placobranchoidea</taxon>
        <taxon>Plakobranchidae</taxon>
        <taxon>Plakobranchus</taxon>
    </lineage>
</organism>
<name>A0AAV4A8S8_9GAST</name>
<proteinExistence type="predicted"/>
<keyword evidence="2" id="KW-1185">Reference proteome</keyword>
<comment type="caution">
    <text evidence="1">The sequence shown here is derived from an EMBL/GenBank/DDBJ whole genome shotgun (WGS) entry which is preliminary data.</text>
</comment>
<evidence type="ECO:0000313" key="2">
    <source>
        <dbReference type="Proteomes" id="UP000735302"/>
    </source>
</evidence>
<dbReference type="Proteomes" id="UP000735302">
    <property type="component" value="Unassembled WGS sequence"/>
</dbReference>
<accession>A0AAV4A8S8</accession>